<dbReference type="InterPro" id="IPR011033">
    <property type="entry name" value="PRC_barrel-like_sf"/>
</dbReference>
<dbReference type="HAMAP" id="MF_00014">
    <property type="entry name" value="Ribosome_mat_RimM"/>
    <property type="match status" value="1"/>
</dbReference>
<dbReference type="GO" id="GO:0043022">
    <property type="term" value="F:ribosome binding"/>
    <property type="evidence" value="ECO:0007669"/>
    <property type="project" value="InterPro"/>
</dbReference>
<dbReference type="InterPro" id="IPR002676">
    <property type="entry name" value="RimM_N"/>
</dbReference>
<dbReference type="OrthoDB" id="9810331at2"/>
<comment type="domain">
    <text evidence="5">The PRC barrel domain binds ribosomal protein uS19.</text>
</comment>
<dbReference type="GO" id="GO:0006364">
    <property type="term" value="P:rRNA processing"/>
    <property type="evidence" value="ECO:0007669"/>
    <property type="project" value="UniProtKB-UniRule"/>
</dbReference>
<evidence type="ECO:0000256" key="5">
    <source>
        <dbReference type="HAMAP-Rule" id="MF_00014"/>
    </source>
</evidence>
<evidence type="ECO:0000259" key="6">
    <source>
        <dbReference type="Pfam" id="PF01782"/>
    </source>
</evidence>
<evidence type="ECO:0000256" key="4">
    <source>
        <dbReference type="ARBA" id="ARBA00023186"/>
    </source>
</evidence>
<comment type="function">
    <text evidence="5">An accessory protein needed during the final step in the assembly of 30S ribosomal subunit, possibly for assembly of the head region. Essential for efficient processing of 16S rRNA. May be needed both before and after RbfA during the maturation of 16S rRNA. It has affinity for free ribosomal 30S subunits but not for 70S ribosomes.</text>
</comment>
<dbReference type="GO" id="GO:0005840">
    <property type="term" value="C:ribosome"/>
    <property type="evidence" value="ECO:0007669"/>
    <property type="project" value="InterPro"/>
</dbReference>
<dbReference type="STRING" id="224999.GCA_001485475_02322"/>
<dbReference type="Pfam" id="PF01782">
    <property type="entry name" value="RimM"/>
    <property type="match status" value="1"/>
</dbReference>
<dbReference type="Pfam" id="PF24986">
    <property type="entry name" value="PRC_RimM"/>
    <property type="match status" value="1"/>
</dbReference>
<dbReference type="InterPro" id="IPR009000">
    <property type="entry name" value="Transl_B-barrel_sf"/>
</dbReference>
<sequence length="172" mass="19497">MNEKYYITIGRIISSWGVKGQVKVEPLTDFPERFKKLEKVFINLKGEFVCCKIESITLLKGYFPIIKFNGVDSKDKADDLRGCYIAVRREDAVKLPEGRYFICDIVGLRVFDETSGTYIGTVKDVLQTGANDVYIIETDAKSEILIPAIRQVVKKIDFENGIIAIEPLEGMF</sequence>
<dbReference type="GO" id="GO:0005737">
    <property type="term" value="C:cytoplasm"/>
    <property type="evidence" value="ECO:0007669"/>
    <property type="project" value="UniProtKB-SubCell"/>
</dbReference>
<proteinExistence type="inferred from homology"/>
<keyword evidence="1 5" id="KW-0963">Cytoplasm</keyword>
<keyword evidence="3 5" id="KW-0698">rRNA processing</keyword>
<dbReference type="PANTHER" id="PTHR33692">
    <property type="entry name" value="RIBOSOME MATURATION FACTOR RIMM"/>
    <property type="match status" value="1"/>
</dbReference>
<evidence type="ECO:0000256" key="1">
    <source>
        <dbReference type="ARBA" id="ARBA00022490"/>
    </source>
</evidence>
<dbReference type="NCBIfam" id="TIGR02273">
    <property type="entry name" value="16S_RimM"/>
    <property type="match status" value="1"/>
</dbReference>
<dbReference type="InterPro" id="IPR036976">
    <property type="entry name" value="RimM_N_sf"/>
</dbReference>
<keyword evidence="9" id="KW-1185">Reference proteome</keyword>
<comment type="subunit">
    <text evidence="5">Binds ribosomal protein uS19.</text>
</comment>
<dbReference type="GO" id="GO:0042274">
    <property type="term" value="P:ribosomal small subunit biogenesis"/>
    <property type="evidence" value="ECO:0007669"/>
    <property type="project" value="UniProtKB-UniRule"/>
</dbReference>
<dbReference type="Gene3D" id="2.30.30.240">
    <property type="entry name" value="PRC-barrel domain"/>
    <property type="match status" value="1"/>
</dbReference>
<organism evidence="8">
    <name type="scientific">Tepidanaerobacter syntrophicus</name>
    <dbReference type="NCBI Taxonomy" id="224999"/>
    <lineage>
        <taxon>Bacteria</taxon>
        <taxon>Bacillati</taxon>
        <taxon>Bacillota</taxon>
        <taxon>Clostridia</taxon>
        <taxon>Thermosediminibacterales</taxon>
        <taxon>Tepidanaerobacteraceae</taxon>
        <taxon>Tepidanaerobacter</taxon>
    </lineage>
</organism>
<dbReference type="EMBL" id="DF977003">
    <property type="protein sequence ID" value="GAQ26278.1"/>
    <property type="molecule type" value="Genomic_DNA"/>
</dbReference>
<feature type="domain" description="Ribosome maturation factor RimM PRC barrel" evidence="7">
    <location>
        <begin position="104"/>
        <end position="170"/>
    </location>
</feature>
<reference evidence="8" key="1">
    <citation type="journal article" date="2016" name="Genome Announc.">
        <title>Draft Genome Sequence of the Syntrophic Lactate-Degrading Bacterium Tepidanaerobacter syntrophicus JLT.</title>
        <authorList>
            <person name="Matsuura N."/>
            <person name="Ohashi A."/>
            <person name="Tourlousse D.M."/>
            <person name="Sekiguchi Y."/>
        </authorList>
    </citation>
    <scope>NUCLEOTIDE SEQUENCE [LARGE SCALE GENOMIC DNA]</scope>
    <source>
        <strain evidence="8">JL</strain>
    </source>
</reference>
<keyword evidence="2 5" id="KW-0690">Ribosome biogenesis</keyword>
<protein>
    <recommendedName>
        <fullName evidence="5">Ribosome maturation factor RimM</fullName>
    </recommendedName>
</protein>
<dbReference type="InterPro" id="IPR056792">
    <property type="entry name" value="PRC_RimM"/>
</dbReference>
<dbReference type="SUPFAM" id="SSF50346">
    <property type="entry name" value="PRC-barrel domain"/>
    <property type="match status" value="1"/>
</dbReference>
<evidence type="ECO:0000313" key="8">
    <source>
        <dbReference type="EMBL" id="GAQ26278.1"/>
    </source>
</evidence>
<evidence type="ECO:0000313" key="9">
    <source>
        <dbReference type="Proteomes" id="UP000062160"/>
    </source>
</evidence>
<gene>
    <name evidence="5" type="primary">rimM</name>
    <name evidence="8" type="ORF">TSYNT_9542</name>
</gene>
<comment type="subcellular location">
    <subcellularLocation>
        <location evidence="5">Cytoplasm</location>
    </subcellularLocation>
</comment>
<dbReference type="InterPro" id="IPR011961">
    <property type="entry name" value="RimM"/>
</dbReference>
<keyword evidence="4 5" id="KW-0143">Chaperone</keyword>
<dbReference type="Gene3D" id="2.40.30.60">
    <property type="entry name" value="RimM"/>
    <property type="match status" value="1"/>
</dbReference>
<feature type="domain" description="RimM N-terminal" evidence="6">
    <location>
        <begin position="8"/>
        <end position="91"/>
    </location>
</feature>
<dbReference type="SUPFAM" id="SSF50447">
    <property type="entry name" value="Translation proteins"/>
    <property type="match status" value="1"/>
</dbReference>
<dbReference type="PANTHER" id="PTHR33692:SF1">
    <property type="entry name" value="RIBOSOME MATURATION FACTOR RIMM"/>
    <property type="match status" value="1"/>
</dbReference>
<dbReference type="RefSeq" id="WP_059034207.1">
    <property type="nucleotide sequence ID" value="NZ_BSDN01000004.1"/>
</dbReference>
<comment type="similarity">
    <text evidence="5">Belongs to the RimM family.</text>
</comment>
<evidence type="ECO:0000256" key="2">
    <source>
        <dbReference type="ARBA" id="ARBA00022517"/>
    </source>
</evidence>
<name>A0A0U9HI96_9FIRM</name>
<evidence type="ECO:0000259" key="7">
    <source>
        <dbReference type="Pfam" id="PF24986"/>
    </source>
</evidence>
<evidence type="ECO:0000256" key="3">
    <source>
        <dbReference type="ARBA" id="ARBA00022552"/>
    </source>
</evidence>
<dbReference type="AlphaFoldDB" id="A0A0U9HI96"/>
<accession>A0A0U9HI96</accession>
<dbReference type="Proteomes" id="UP000062160">
    <property type="component" value="Unassembled WGS sequence"/>
</dbReference>